<dbReference type="InterPro" id="IPR011110">
    <property type="entry name" value="Reg_prop"/>
</dbReference>
<dbReference type="Pfam" id="PF07495">
    <property type="entry name" value="Y_Y_Y"/>
    <property type="match status" value="1"/>
</dbReference>
<organism evidence="7 8">
    <name type="scientific">Spirosoma arboris</name>
    <dbReference type="NCBI Taxonomy" id="2682092"/>
    <lineage>
        <taxon>Bacteria</taxon>
        <taxon>Pseudomonadati</taxon>
        <taxon>Bacteroidota</taxon>
        <taxon>Cytophagia</taxon>
        <taxon>Cytophagales</taxon>
        <taxon>Cytophagaceae</taxon>
        <taxon>Spirosoma</taxon>
    </lineage>
</organism>
<dbReference type="CDD" id="cd00082">
    <property type="entry name" value="HisKA"/>
    <property type="match status" value="1"/>
</dbReference>
<dbReference type="InterPro" id="IPR036097">
    <property type="entry name" value="HisK_dim/P_sf"/>
</dbReference>
<dbReference type="Gene3D" id="1.10.287.130">
    <property type="match status" value="1"/>
</dbReference>
<dbReference type="SMART" id="SM00387">
    <property type="entry name" value="HATPase_c"/>
    <property type="match status" value="1"/>
</dbReference>
<comment type="caution">
    <text evidence="7">The sequence shown here is derived from an EMBL/GenBank/DDBJ whole genome shotgun (WGS) entry which is preliminary data.</text>
</comment>
<dbReference type="SUPFAM" id="SSF63829">
    <property type="entry name" value="Calcium-dependent phosphotriesterase"/>
    <property type="match status" value="2"/>
</dbReference>
<dbReference type="InterPro" id="IPR036890">
    <property type="entry name" value="HATPase_C_sf"/>
</dbReference>
<dbReference type="PANTHER" id="PTHR43547:SF2">
    <property type="entry name" value="HYBRID SIGNAL TRANSDUCTION HISTIDINE KINASE C"/>
    <property type="match status" value="1"/>
</dbReference>
<dbReference type="PRINTS" id="PR00344">
    <property type="entry name" value="BCTRLSENSOR"/>
</dbReference>
<sequence>MTFYCPKRYSFCPKRNSLSRDWLFILAWLIRVHRMTFRSIHTFMSHLRCFFILLVNLSILSSGLAQQLDRRQNTALSVQQPARIRFEHLTVADGLPENSVNCMLQDHLGFIWMGTQGGLVRYDGTQMVDFQSDLKNKYAFKGRNVQSIYEDRNGDIWIGCERLVRFERATGRFIEYPQKAPEGSRNADFIAFIHEDQRGDIWTITGNYSDYIFLLNRFNPKTATWTYFRHDPTNPHSLLANAIYLSNTNWIKDFAFLEDRSGTIWVTTMGDGNMLHRFDPKTNQFNRFQPKTSPGIAADFGLISLIAEDKQGNLYLSSIAKGLFRLNRTAGPPQTWQVTQFKHDTQNPYSIRNDSVTRVYPDRDGTVWVPTNQGLDQLDPKTGRFTHFISKPNDPNSPSPGMLQFLAETAKGDSWFVTTDGLAMYDRRRQAFVRYQKRNEPEGLKAGGNIISFLVDRIGVVWVGKADDGVYKQSRAVKFSAIMNKPDLIKQGSSGSEKASFIFRMYEAPSEPGVIWLGTDVGLDRLDRKTGHRTQYRHEDRNSQSIGKGQVFEMAEDKQGRFWVGVQGGGLNLLDRKHGTFTRFIHDSTRANSLMDDNLRAVLPASDGTLWIGTYLGLDHYDPIRQTFTHYYQSDSLYTPELYTRIQSLTTARKPVAAIRQPGNNVNQTVAFSLSQPTDLLLVVGGEWVSDTKLDYGWLEDGEGHRIWTTTYKQSAGDGLTGQIRNQISVIHLEAGRYRLRYRSDGTYAYGHWTSASPAHPQLWGIQCVALSPEEGQVVSQLARKRQFTGLHSRFVLSLEEDSQKRIWIGMSLTGGVQVLDPRTGKFTTILTDAGGLSSVQCLLPDARPGCFWVGDFTNGLWLVNDKKRVLKHFTRANGLPNNTVISVHRDKQGLLWVGTGNGLVRLDRNTDQIRHFTRRNGLQGLFTPTWCASSGEIYAGSEGDVITLFPDQAQDDPIRPPVVLTDLLINGQPATVGSDGQLATHISVAKTITLPHDQSDLTFQFAALSYNRGEESQYAFKLTPTDTVWVPLGVTRQARFLDLRPGTYTFEVKAANADGAWNEKGTSIQLTIRPPWWQTWWAYLLYTLLLGGAIWTFVQYRSRALRRENRLLEEKVAIRTKQVQQQNSEILEQKEEIAAQRDHLEQSLTELQSTQTQLIQKEKLASLGELTAGIAHEIQNPLNFVNNFSEVSAELVEELKEEALAGNTNDVLAIADDLSSNLKKINHHGGRASSIVKGMLEHSRTESGEKRPTDLNALADEYLKIAYHGLRAKDKTGFNCELVTDFDPTLELVEVAPQEIGRVLLNLYNNAFYAVLEKQKMTPANYHPTVSVSTQRSESGVEIRVQDNGTGIPDGVKVKIFQPFFTTKPTGEGTGLGLSLSYDIITKGHNGTLTVASQPGQGTTFVISLPTQA</sequence>
<feature type="transmembrane region" description="Helical" evidence="5">
    <location>
        <begin position="1081"/>
        <end position="1099"/>
    </location>
</feature>
<dbReference type="SUPFAM" id="SSF47384">
    <property type="entry name" value="Homodimeric domain of signal transducing histidine kinase"/>
    <property type="match status" value="1"/>
</dbReference>
<dbReference type="Gene3D" id="2.130.10.10">
    <property type="entry name" value="YVTN repeat-like/Quinoprotein amine dehydrogenase"/>
    <property type="match status" value="4"/>
</dbReference>
<dbReference type="EC" id="2.7.13.3" evidence="2"/>
<evidence type="ECO:0000256" key="2">
    <source>
        <dbReference type="ARBA" id="ARBA00012438"/>
    </source>
</evidence>
<keyword evidence="5" id="KW-1133">Transmembrane helix</keyword>
<evidence type="ECO:0000256" key="4">
    <source>
        <dbReference type="SAM" id="Coils"/>
    </source>
</evidence>
<dbReference type="InterPro" id="IPR011123">
    <property type="entry name" value="Y_Y_Y"/>
</dbReference>
<dbReference type="GO" id="GO:0000155">
    <property type="term" value="F:phosphorelay sensor kinase activity"/>
    <property type="evidence" value="ECO:0007669"/>
    <property type="project" value="InterPro"/>
</dbReference>
<dbReference type="InterPro" id="IPR011047">
    <property type="entry name" value="Quinoprotein_ADH-like_sf"/>
</dbReference>
<dbReference type="Pfam" id="PF07494">
    <property type="entry name" value="Reg_prop"/>
    <property type="match status" value="3"/>
</dbReference>
<evidence type="ECO:0000256" key="1">
    <source>
        <dbReference type="ARBA" id="ARBA00000085"/>
    </source>
</evidence>
<keyword evidence="8" id="KW-1185">Reference proteome</keyword>
<dbReference type="EMBL" id="WPIN01000005">
    <property type="protein sequence ID" value="MVM31381.1"/>
    <property type="molecule type" value="Genomic_DNA"/>
</dbReference>
<evidence type="ECO:0000256" key="3">
    <source>
        <dbReference type="ARBA" id="ARBA00022553"/>
    </source>
</evidence>
<feature type="domain" description="Histidine kinase" evidence="6">
    <location>
        <begin position="1174"/>
        <end position="1414"/>
    </location>
</feature>
<dbReference type="SUPFAM" id="SSF55874">
    <property type="entry name" value="ATPase domain of HSP90 chaperone/DNA topoisomerase II/histidine kinase"/>
    <property type="match status" value="1"/>
</dbReference>
<dbReference type="SUPFAM" id="SSF50998">
    <property type="entry name" value="Quinoprotein alcohol dehydrogenase-like"/>
    <property type="match status" value="1"/>
</dbReference>
<dbReference type="Proteomes" id="UP000436006">
    <property type="component" value="Unassembled WGS sequence"/>
</dbReference>
<dbReference type="InterPro" id="IPR005467">
    <property type="entry name" value="His_kinase_dom"/>
</dbReference>
<dbReference type="InterPro" id="IPR004358">
    <property type="entry name" value="Sig_transdc_His_kin-like_C"/>
</dbReference>
<dbReference type="FunFam" id="2.60.40.10:FF:000791">
    <property type="entry name" value="Two-component system sensor histidine kinase/response regulator"/>
    <property type="match status" value="1"/>
</dbReference>
<feature type="coiled-coil region" evidence="4">
    <location>
        <begin position="1124"/>
        <end position="1155"/>
    </location>
</feature>
<reference evidence="7 8" key="1">
    <citation type="submission" date="2019-12" db="EMBL/GenBank/DDBJ databases">
        <title>Spirosoma sp. HMF4905 genome sequencing and assembly.</title>
        <authorList>
            <person name="Kang H."/>
            <person name="Cha I."/>
            <person name="Kim H."/>
            <person name="Joh K."/>
        </authorList>
    </citation>
    <scope>NUCLEOTIDE SEQUENCE [LARGE SCALE GENOMIC DNA]</scope>
    <source>
        <strain evidence="7 8">HMF4905</strain>
    </source>
</reference>
<evidence type="ECO:0000259" key="6">
    <source>
        <dbReference type="PROSITE" id="PS50109"/>
    </source>
</evidence>
<evidence type="ECO:0000256" key="5">
    <source>
        <dbReference type="SAM" id="Phobius"/>
    </source>
</evidence>
<dbReference type="PROSITE" id="PS50109">
    <property type="entry name" value="HIS_KIN"/>
    <property type="match status" value="1"/>
</dbReference>
<dbReference type="InterPro" id="IPR013783">
    <property type="entry name" value="Ig-like_fold"/>
</dbReference>
<gene>
    <name evidence="7" type="ORF">GO755_15155</name>
</gene>
<dbReference type="SMART" id="SM00388">
    <property type="entry name" value="HisKA"/>
    <property type="match status" value="1"/>
</dbReference>
<dbReference type="Gene3D" id="3.30.565.10">
    <property type="entry name" value="Histidine kinase-like ATPase, C-terminal domain"/>
    <property type="match status" value="1"/>
</dbReference>
<evidence type="ECO:0000313" key="8">
    <source>
        <dbReference type="Proteomes" id="UP000436006"/>
    </source>
</evidence>
<evidence type="ECO:0000313" key="7">
    <source>
        <dbReference type="EMBL" id="MVM31381.1"/>
    </source>
</evidence>
<proteinExistence type="predicted"/>
<keyword evidence="5" id="KW-0472">Membrane</keyword>
<keyword evidence="4" id="KW-0175">Coiled coil</keyword>
<dbReference type="Pfam" id="PF02518">
    <property type="entry name" value="HATPase_c"/>
    <property type="match status" value="1"/>
</dbReference>
<dbReference type="PANTHER" id="PTHR43547">
    <property type="entry name" value="TWO-COMPONENT HISTIDINE KINASE"/>
    <property type="match status" value="1"/>
</dbReference>
<accession>A0A7K1SC86</accession>
<dbReference type="InterPro" id="IPR003661">
    <property type="entry name" value="HisK_dim/P_dom"/>
</dbReference>
<protein>
    <recommendedName>
        <fullName evidence="2">histidine kinase</fullName>
        <ecNumber evidence="2">2.7.13.3</ecNumber>
    </recommendedName>
</protein>
<dbReference type="InterPro" id="IPR015943">
    <property type="entry name" value="WD40/YVTN_repeat-like_dom_sf"/>
</dbReference>
<comment type="catalytic activity">
    <reaction evidence="1">
        <text>ATP + protein L-histidine = ADP + protein N-phospho-L-histidine.</text>
        <dbReference type="EC" id="2.7.13.3"/>
    </reaction>
</comment>
<dbReference type="InterPro" id="IPR003594">
    <property type="entry name" value="HATPase_dom"/>
</dbReference>
<keyword evidence="3" id="KW-0597">Phosphoprotein</keyword>
<name>A0A7K1SC86_9BACT</name>
<keyword evidence="5" id="KW-0812">Transmembrane</keyword>
<dbReference type="Gene3D" id="2.60.40.10">
    <property type="entry name" value="Immunoglobulins"/>
    <property type="match status" value="1"/>
</dbReference>